<name>A0A4C2A2W6_EUMVA</name>
<dbReference type="EMBL" id="BGZK01002461">
    <property type="protein sequence ID" value="GBP94092.1"/>
    <property type="molecule type" value="Genomic_DNA"/>
</dbReference>
<reference evidence="1 2" key="1">
    <citation type="journal article" date="2019" name="Commun. Biol.">
        <title>The bagworm genome reveals a unique fibroin gene that provides high tensile strength.</title>
        <authorList>
            <person name="Kono N."/>
            <person name="Nakamura H."/>
            <person name="Ohtoshi R."/>
            <person name="Tomita M."/>
            <person name="Numata K."/>
            <person name="Arakawa K."/>
        </authorList>
    </citation>
    <scope>NUCLEOTIDE SEQUENCE [LARGE SCALE GENOMIC DNA]</scope>
</reference>
<protein>
    <submittedName>
        <fullName evidence="1">Uncharacterized protein</fullName>
    </submittedName>
</protein>
<dbReference type="AlphaFoldDB" id="A0A4C2A2W6"/>
<dbReference type="Proteomes" id="UP000299102">
    <property type="component" value="Unassembled WGS sequence"/>
</dbReference>
<gene>
    <name evidence="1" type="ORF">EVAR_69737_1</name>
</gene>
<evidence type="ECO:0000313" key="1">
    <source>
        <dbReference type="EMBL" id="GBP94092.1"/>
    </source>
</evidence>
<evidence type="ECO:0000313" key="2">
    <source>
        <dbReference type="Proteomes" id="UP000299102"/>
    </source>
</evidence>
<keyword evidence="2" id="KW-1185">Reference proteome</keyword>
<organism evidence="1 2">
    <name type="scientific">Eumeta variegata</name>
    <name type="common">Bagworm moth</name>
    <name type="synonym">Eumeta japonica</name>
    <dbReference type="NCBI Taxonomy" id="151549"/>
    <lineage>
        <taxon>Eukaryota</taxon>
        <taxon>Metazoa</taxon>
        <taxon>Ecdysozoa</taxon>
        <taxon>Arthropoda</taxon>
        <taxon>Hexapoda</taxon>
        <taxon>Insecta</taxon>
        <taxon>Pterygota</taxon>
        <taxon>Neoptera</taxon>
        <taxon>Endopterygota</taxon>
        <taxon>Lepidoptera</taxon>
        <taxon>Glossata</taxon>
        <taxon>Ditrysia</taxon>
        <taxon>Tineoidea</taxon>
        <taxon>Psychidae</taxon>
        <taxon>Oiketicinae</taxon>
        <taxon>Eumeta</taxon>
    </lineage>
</organism>
<comment type="caution">
    <text evidence="1">The sequence shown here is derived from an EMBL/GenBank/DDBJ whole genome shotgun (WGS) entry which is preliminary data.</text>
</comment>
<accession>A0A4C2A2W6</accession>
<proteinExistence type="predicted"/>
<sequence>MITTRAANGLMCFAGMEERVRCGGVWCDEQGSRPGLQTEVRAFCVQRAVHVRNLELRPAGIESMAKVKTESRIKNSLKSATGIGSNCNWKKRSQNFKSGTGFDIKSGTMIRVESATSLVSRTGPGSKSMTE</sequence>